<dbReference type="PANTHER" id="PTHR42655:SF1">
    <property type="entry name" value="GLYCOGEN PHOSPHORYLASE"/>
    <property type="match status" value="1"/>
</dbReference>
<proteinExistence type="predicted"/>
<dbReference type="InterPro" id="IPR052182">
    <property type="entry name" value="Glycogen/Maltodextrin_Phosph"/>
</dbReference>
<dbReference type="Gene3D" id="3.40.50.2000">
    <property type="entry name" value="Glycogen Phosphorylase B"/>
    <property type="match status" value="2"/>
</dbReference>
<dbReference type="InterPro" id="IPR013534">
    <property type="entry name" value="Starch_synth_cat_dom"/>
</dbReference>
<dbReference type="SUPFAM" id="SSF53756">
    <property type="entry name" value="UDP-Glycosyltransferase/glycogen phosphorylase"/>
    <property type="match status" value="1"/>
</dbReference>
<evidence type="ECO:0000259" key="5">
    <source>
        <dbReference type="Pfam" id="PF08323"/>
    </source>
</evidence>
<dbReference type="EC" id="2.4.1.21" evidence="2"/>
<organism evidence="6 7">
    <name type="scientific">Candidatus Yanofskybacteria bacterium RIFCSPHIGHO2_02_FULL_41_11</name>
    <dbReference type="NCBI Taxonomy" id="1802675"/>
    <lineage>
        <taxon>Bacteria</taxon>
        <taxon>Candidatus Yanofskyibacteriota</taxon>
    </lineage>
</organism>
<name>A0A1F8FAE3_9BACT</name>
<evidence type="ECO:0000256" key="1">
    <source>
        <dbReference type="ARBA" id="ARBA00001478"/>
    </source>
</evidence>
<dbReference type="GO" id="GO:0009011">
    <property type="term" value="F:alpha-1,4-glucan glucosyltransferase (ADP-glucose donor) activity"/>
    <property type="evidence" value="ECO:0007669"/>
    <property type="project" value="UniProtKB-EC"/>
</dbReference>
<dbReference type="EMBL" id="MGJP01000016">
    <property type="protein sequence ID" value="OGN10102.1"/>
    <property type="molecule type" value="Genomic_DNA"/>
</dbReference>
<comment type="caution">
    <text evidence="6">The sequence shown here is derived from an EMBL/GenBank/DDBJ whole genome shotgun (WGS) entry which is preliminary data.</text>
</comment>
<evidence type="ECO:0000256" key="4">
    <source>
        <dbReference type="ARBA" id="ARBA00022679"/>
    </source>
</evidence>
<evidence type="ECO:0000313" key="6">
    <source>
        <dbReference type="EMBL" id="OGN10102.1"/>
    </source>
</evidence>
<dbReference type="AlphaFoldDB" id="A0A1F8FAE3"/>
<dbReference type="Pfam" id="PF08323">
    <property type="entry name" value="Glyco_transf_5"/>
    <property type="match status" value="1"/>
</dbReference>
<evidence type="ECO:0000256" key="3">
    <source>
        <dbReference type="ARBA" id="ARBA00022676"/>
    </source>
</evidence>
<protein>
    <recommendedName>
        <fullName evidence="2">starch synthase</fullName>
        <ecNumber evidence="2">2.4.1.21</ecNumber>
    </recommendedName>
</protein>
<reference evidence="6 7" key="1">
    <citation type="journal article" date="2016" name="Nat. Commun.">
        <title>Thousands of microbial genomes shed light on interconnected biogeochemical processes in an aquifer system.</title>
        <authorList>
            <person name="Anantharaman K."/>
            <person name="Brown C.T."/>
            <person name="Hug L.A."/>
            <person name="Sharon I."/>
            <person name="Castelle C.J."/>
            <person name="Probst A.J."/>
            <person name="Thomas B.C."/>
            <person name="Singh A."/>
            <person name="Wilkins M.J."/>
            <person name="Karaoz U."/>
            <person name="Brodie E.L."/>
            <person name="Williams K.H."/>
            <person name="Hubbard S.S."/>
            <person name="Banfield J.F."/>
        </authorList>
    </citation>
    <scope>NUCLEOTIDE SEQUENCE [LARGE SCALE GENOMIC DNA]</scope>
</reference>
<keyword evidence="3" id="KW-0328">Glycosyltransferase</keyword>
<evidence type="ECO:0000256" key="2">
    <source>
        <dbReference type="ARBA" id="ARBA00012588"/>
    </source>
</evidence>
<evidence type="ECO:0000313" key="7">
    <source>
        <dbReference type="Proteomes" id="UP000177167"/>
    </source>
</evidence>
<keyword evidence="4" id="KW-0808">Transferase</keyword>
<comment type="catalytic activity">
    <reaction evidence="1">
        <text>[(1-&gt;4)-alpha-D-glucosyl](n) + ADP-alpha-D-glucose = [(1-&gt;4)-alpha-D-glucosyl](n+1) + ADP + H(+)</text>
        <dbReference type="Rhea" id="RHEA:18189"/>
        <dbReference type="Rhea" id="RHEA-COMP:9584"/>
        <dbReference type="Rhea" id="RHEA-COMP:9587"/>
        <dbReference type="ChEBI" id="CHEBI:15378"/>
        <dbReference type="ChEBI" id="CHEBI:15444"/>
        <dbReference type="ChEBI" id="CHEBI:57498"/>
        <dbReference type="ChEBI" id="CHEBI:456216"/>
        <dbReference type="EC" id="2.4.1.21"/>
    </reaction>
</comment>
<accession>A0A1F8FAE3</accession>
<sequence>MRPKVAFLTMEMLVPDLPEPQCGANFRGGLGILSGDIMAGLPDVKIDGVGFCPLYHRPWFNRNLELSYDNCSAVSQRIVVDIYGRDYIVYVRNLRHRKNQLIYGLECPEIWDVLYTEDRRKRLLQEILMAKAVRKVLKITNFIPDVAWLNESHTALFIALLRSDSIFAKTKSLFTIHTPEHAGMERFYDYRFEGLGVDFNQYSQIFIKNDVLDFTWAAMVLADMVNAVSQEHCCVTRDMFPQFSSKITGIRNGIDSNFWMYPELAGFVRDKNEITISALLEIHRKARLHALSFINHQNGLKLESDTKPTAWFVRRLAAYKNLHPILVESGVLFAACADRGVSVSTPLGQLDGLGMQIVGAGMAAETDNTCLWWMSEFNRIAREALPGRFIFLPKYSLELLRIGAWGSDVWLVTPEPKREACGTSDQRAVINGIPVITTKTGGMAEYIQEFNPENGEGNGFFIDPYNARTLYEKLKLFSNFWYKWHNDNGDNPYSRLKLNAFNSGRALDIRLTLKKYRRLFIKLIK</sequence>
<dbReference type="PANTHER" id="PTHR42655">
    <property type="entry name" value="GLYCOGEN PHOSPHORYLASE"/>
    <property type="match status" value="1"/>
</dbReference>
<gene>
    <name evidence="6" type="ORF">A3J46_06810</name>
</gene>
<feature type="domain" description="Starch synthase catalytic" evidence="5">
    <location>
        <begin position="28"/>
        <end position="232"/>
    </location>
</feature>
<dbReference type="Proteomes" id="UP000177167">
    <property type="component" value="Unassembled WGS sequence"/>
</dbReference>